<sequence>MAFNGVPTEDGGQVQMTGERPARPPPAFTVEPWQPLKQPLLEDPYPDFTRRELSDPTQSSLTGASSWFQNRRSPFPAEEERRRLYWVTKQERDSVQGHTLQDLKPDASNSVPQKKRRLTPLLETLLRSEGCSAPNSQGVPGHQGSSDHLRVSYTKEPDWAVEYQGDTGRGLFPGSLFPSNAPDNGFPSPASSRDRGGSETGGSQCANSYFLHAVHSVQGVRQQPWEGQKGPYSGFQGEEHNDWQQFFSVPMQEQGWYPPTKRKSLCSLLQQATLGSEGVSPPPLLGQDVPGGGSEQPGVSPPPLLGQDVPGGGSEQPEAYTYHVAGS</sequence>
<gene>
    <name evidence="2" type="primary">LOC123522141</name>
</gene>
<name>A0AC55DE19_ECHTE</name>
<reference evidence="2" key="1">
    <citation type="submission" date="2025-08" db="UniProtKB">
        <authorList>
            <consortium name="RefSeq"/>
        </authorList>
    </citation>
    <scope>IDENTIFICATION</scope>
</reference>
<organism evidence="1 2">
    <name type="scientific">Echinops telfairi</name>
    <name type="common">Lesser hedgehog tenrec</name>
    <dbReference type="NCBI Taxonomy" id="9371"/>
    <lineage>
        <taxon>Eukaryota</taxon>
        <taxon>Metazoa</taxon>
        <taxon>Chordata</taxon>
        <taxon>Craniata</taxon>
        <taxon>Vertebrata</taxon>
        <taxon>Euteleostomi</taxon>
        <taxon>Mammalia</taxon>
        <taxon>Eutheria</taxon>
        <taxon>Afrotheria</taxon>
        <taxon>Tenrecidae</taxon>
        <taxon>Tenrecinae</taxon>
        <taxon>Echinops</taxon>
    </lineage>
</organism>
<evidence type="ECO:0000313" key="1">
    <source>
        <dbReference type="Proteomes" id="UP000694863"/>
    </source>
</evidence>
<keyword evidence="1" id="KW-1185">Reference proteome</keyword>
<proteinExistence type="predicted"/>
<accession>A0AC55DE19</accession>
<protein>
    <submittedName>
        <fullName evidence="2">Uncharacterized protein LOC123522141</fullName>
    </submittedName>
</protein>
<dbReference type="Proteomes" id="UP000694863">
    <property type="component" value="Unplaced"/>
</dbReference>
<evidence type="ECO:0000313" key="2">
    <source>
        <dbReference type="RefSeq" id="XP_045149985.1"/>
    </source>
</evidence>
<dbReference type="RefSeq" id="XP_045149985.1">
    <property type="nucleotide sequence ID" value="XM_045294050.1"/>
</dbReference>